<feature type="transmembrane region" description="Helical" evidence="2">
    <location>
        <begin position="1197"/>
        <end position="1221"/>
    </location>
</feature>
<gene>
    <name evidence="3" type="ORF">POCTA_138.1.T0600095</name>
</gene>
<feature type="coiled-coil region" evidence="1">
    <location>
        <begin position="927"/>
        <end position="964"/>
    </location>
</feature>
<feature type="transmembrane region" description="Helical" evidence="2">
    <location>
        <begin position="90"/>
        <end position="112"/>
    </location>
</feature>
<dbReference type="EMBL" id="CAJJDP010000059">
    <property type="protein sequence ID" value="CAD8172401.1"/>
    <property type="molecule type" value="Genomic_DNA"/>
</dbReference>
<keyword evidence="4" id="KW-1185">Reference proteome</keyword>
<proteinExistence type="predicted"/>
<dbReference type="OMA" id="DAFNIQI"/>
<keyword evidence="2" id="KW-1133">Transmembrane helix</keyword>
<dbReference type="PANTHER" id="PTHR31600">
    <property type="entry name" value="TINY MACROCYSTS PROTEIN B-RELATED"/>
    <property type="match status" value="1"/>
</dbReference>
<protein>
    <recommendedName>
        <fullName evidence="5">PAS domain-containing protein</fullName>
    </recommendedName>
</protein>
<evidence type="ECO:0000313" key="3">
    <source>
        <dbReference type="EMBL" id="CAD8172401.1"/>
    </source>
</evidence>
<evidence type="ECO:0008006" key="5">
    <source>
        <dbReference type="Google" id="ProtNLM"/>
    </source>
</evidence>
<dbReference type="OrthoDB" id="303417at2759"/>
<feature type="transmembrane region" description="Helical" evidence="2">
    <location>
        <begin position="227"/>
        <end position="256"/>
    </location>
</feature>
<evidence type="ECO:0000256" key="1">
    <source>
        <dbReference type="SAM" id="Coils"/>
    </source>
</evidence>
<dbReference type="PANTHER" id="PTHR31600:SF2">
    <property type="entry name" value="GAMETE ENRICHED GENE 10 PROTEIN-RELATED"/>
    <property type="match status" value="1"/>
</dbReference>
<accession>A0A8S1V694</accession>
<feature type="transmembrane region" description="Helical" evidence="2">
    <location>
        <begin position="303"/>
        <end position="322"/>
    </location>
</feature>
<keyword evidence="2" id="KW-0472">Membrane</keyword>
<evidence type="ECO:0000256" key="2">
    <source>
        <dbReference type="SAM" id="Phobius"/>
    </source>
</evidence>
<feature type="transmembrane region" description="Helical" evidence="2">
    <location>
        <begin position="1513"/>
        <end position="1533"/>
    </location>
</feature>
<dbReference type="InterPro" id="IPR052994">
    <property type="entry name" value="Tiny_macrocysts_regulators"/>
</dbReference>
<name>A0A8S1V694_PAROT</name>
<feature type="transmembrane region" description="Helical" evidence="2">
    <location>
        <begin position="142"/>
        <end position="164"/>
    </location>
</feature>
<feature type="transmembrane region" description="Helical" evidence="2">
    <location>
        <begin position="184"/>
        <end position="206"/>
    </location>
</feature>
<comment type="caution">
    <text evidence="3">The sequence shown here is derived from an EMBL/GenBank/DDBJ whole genome shotgun (WGS) entry which is preliminary data.</text>
</comment>
<dbReference type="Proteomes" id="UP000683925">
    <property type="component" value="Unassembled WGS sequence"/>
</dbReference>
<feature type="transmembrane region" description="Helical" evidence="2">
    <location>
        <begin position="276"/>
        <end position="296"/>
    </location>
</feature>
<feature type="transmembrane region" description="Helical" evidence="2">
    <location>
        <begin position="1051"/>
        <end position="1073"/>
    </location>
</feature>
<reference evidence="3" key="1">
    <citation type="submission" date="2021-01" db="EMBL/GenBank/DDBJ databases">
        <authorList>
            <consortium name="Genoscope - CEA"/>
            <person name="William W."/>
        </authorList>
    </citation>
    <scope>NUCLEOTIDE SEQUENCE</scope>
</reference>
<evidence type="ECO:0000313" key="4">
    <source>
        <dbReference type="Proteomes" id="UP000683925"/>
    </source>
</evidence>
<sequence length="1578" mass="185422">MNKFIFQMKSYYVQEFLNAKETWRKSFKIAVVILLIENIQMLSVYTQKLNAFEYDQFLNHIRNFIDYFRSSYFIYIRFYTIIGNSINLRIIFVIFGFLLQSILILLLLCQIFKLKVVRMKNQGLQFLAIEQNLETIVEQNHLINMILSFFFQIHHGLLQVPLLFCGFSLVTELFNFKNYSYFELAGFIFAIITIGQQITIGLLINLHQFDHRMKNYDYLGKFQSQKLHLLYAFQLIVIFLSGIQASLLLVQLFGIIKSVIQILCDYHQQIYIDYRISRLNLRIVVFTIIYQLLLIICQYGQPALKISIVLLILLCYPPLIFLTNEILIRQDLKNTNYQSRDLEKYIRRLYIIFKQQVELKKQQRLLDPKQSLEIYTFISRHLRECKMQRERKMLKNIKLKYKCFCQDFFLGIDSFQSLESMKQFAKGLIGQTLEDEIIEKANTNLALIYIYFLVQIKKVPTQAIYEVIRFSMVEKEQPLKQQAIVHKLKQDALYKFSELVKKNDLVNQKFVFKKVYQYEESLNVLKQNLCLVVKEEKDFYGCILTQIIDIDMLLDIGFKLIKNIKILEKQFQLLFKTNPQNNECDTIFNIFHKYVHYNKFRPKLYRREGQIMMQFLQSAEKIIYDPGSCVIQITLLQPRGNVIRYTRSFQKAIGFKDEEIQNQNINRFMPQIIANDHDLYLDNFVERGRINVVRSAVRVILGKTKSQFVVPINTRLRIEASPTEFGATALITPVNLTYGYMMLNEQGQIEELTQNLFESVFEKHLGLELSQLKGLDCLFFIPELAKIWDTLFDDHFDRLDKRFDCQLILPMINKQMSRSLVRTRSNIFSRTTIQSKIAKQFESLPHENVVYQISVHLMSLITINLRLVIVEIPEFKQLMNQKITSRQLVQLRNRSSQLINISSQNEIPTQKTDLISSLNSPPGNGPLNECDLEYENLIEDIKMIEELRNQLATININSTTQNNQKDPFLLQNSENQLEGRIIEFQNDPSEKSNEFSEAESDLKDNAQEQQNVQYNNGSVGSRSSQNNTTALKRQIKDCLSDSKGLTVRTKLFLLFIYVLILSGFLINFLILYFNFEKIHENQNYENLPFQFSYYYNEFIIDQSYLDEVQFDFNQLSKIAFQYFLINIKNIDKTIALLPHINVVSNLTMESRTLNIVSQLTKVLNMNDQINYSEFYNNTDAFNIQISEIQNTDSTKNLLSLSVFVIVEQIILLILLGNYIYLCFQIIQMKQKIYKLFCTFSKEVIQEQFVQFSSLYTQLNNTRFRNHETDEEQFETTMMRQYQKTVTSNMLDKHNRVGKQISQKQTNSAQIFFFLFIFIYAFICSCYFVGSFILQQITQSNVSARYQEKTSFSITFNSLASTYAQQAILLNNTITSDMIDYYDVAVEQLGQLTTSLSLYQEDQNLQVYGILVENLCNLFLSELSYSYEDFQNLFTLQQCQSISILQKGLSSVVQDLYSHQLDFLQGITINQLNGFKESYQDSQIQIQRLYAQYGFQVIIELLTNQIKSLIDSTFLINAVMFAFACIIMSISLIATKLSIEKVKQQYQESKQLLTLFPFDRLMENAYVISFITHDLHFSV</sequence>
<keyword evidence="1" id="KW-0175">Coiled coil</keyword>
<feature type="transmembrane region" description="Helical" evidence="2">
    <location>
        <begin position="1310"/>
        <end position="1333"/>
    </location>
</feature>
<keyword evidence="2" id="KW-0812">Transmembrane</keyword>
<organism evidence="3 4">
    <name type="scientific">Paramecium octaurelia</name>
    <dbReference type="NCBI Taxonomy" id="43137"/>
    <lineage>
        <taxon>Eukaryota</taxon>
        <taxon>Sar</taxon>
        <taxon>Alveolata</taxon>
        <taxon>Ciliophora</taxon>
        <taxon>Intramacronucleata</taxon>
        <taxon>Oligohymenophorea</taxon>
        <taxon>Peniculida</taxon>
        <taxon>Parameciidae</taxon>
        <taxon>Paramecium</taxon>
    </lineage>
</organism>